<dbReference type="PANTHER" id="PTHR43569">
    <property type="entry name" value="AMIDOHYDROLASE"/>
    <property type="match status" value="1"/>
</dbReference>
<dbReference type="InterPro" id="IPR032466">
    <property type="entry name" value="Metal_Hydrolase"/>
</dbReference>
<keyword evidence="4" id="KW-1185">Reference proteome</keyword>
<evidence type="ECO:0000259" key="2">
    <source>
        <dbReference type="Pfam" id="PF04909"/>
    </source>
</evidence>
<evidence type="ECO:0000256" key="1">
    <source>
        <dbReference type="ARBA" id="ARBA00038310"/>
    </source>
</evidence>
<dbReference type="HOGENOM" id="CLU_044590_3_2_5"/>
<dbReference type="SUPFAM" id="SSF51556">
    <property type="entry name" value="Metallo-dependent hydrolases"/>
    <property type="match status" value="1"/>
</dbReference>
<dbReference type="GO" id="GO:0016787">
    <property type="term" value="F:hydrolase activity"/>
    <property type="evidence" value="ECO:0007669"/>
    <property type="project" value="InterPro"/>
</dbReference>
<dbReference type="Gene3D" id="3.20.20.140">
    <property type="entry name" value="Metal-dependent hydrolases"/>
    <property type="match status" value="1"/>
</dbReference>
<dbReference type="Pfam" id="PF04909">
    <property type="entry name" value="Amidohydro_2"/>
    <property type="match status" value="1"/>
</dbReference>
<dbReference type="Proteomes" id="UP000032611">
    <property type="component" value="Chromosome"/>
</dbReference>
<feature type="domain" description="Amidohydrolase-related" evidence="2">
    <location>
        <begin position="4"/>
        <end position="286"/>
    </location>
</feature>
<evidence type="ECO:0000313" key="4">
    <source>
        <dbReference type="Proteomes" id="UP000032611"/>
    </source>
</evidence>
<dbReference type="AlphaFoldDB" id="A0A0D5LVD8"/>
<protein>
    <recommendedName>
        <fullName evidence="2">Amidohydrolase-related domain-containing protein</fullName>
    </recommendedName>
</protein>
<dbReference type="InterPro" id="IPR006680">
    <property type="entry name" value="Amidohydro-rel"/>
</dbReference>
<evidence type="ECO:0000313" key="3">
    <source>
        <dbReference type="EMBL" id="AJY47890.1"/>
    </source>
</evidence>
<proteinExistence type="inferred from homology"/>
<dbReference type="PANTHER" id="PTHR43569:SF1">
    <property type="entry name" value="BLL3371 PROTEIN"/>
    <property type="match status" value="1"/>
</dbReference>
<name>A0A0D5LVD8_MAREN</name>
<comment type="similarity">
    <text evidence="1">Belongs to the metallo-dependent hydrolases superfamily.</text>
</comment>
<accession>A0A0D5LVD8</accession>
<dbReference type="KEGG" id="mey:TM49_03335"/>
<organism evidence="3 4">
    <name type="scientific">Martelella endophytica</name>
    <dbReference type="NCBI Taxonomy" id="1486262"/>
    <lineage>
        <taxon>Bacteria</taxon>
        <taxon>Pseudomonadati</taxon>
        <taxon>Pseudomonadota</taxon>
        <taxon>Alphaproteobacteria</taxon>
        <taxon>Hyphomicrobiales</taxon>
        <taxon>Aurantimonadaceae</taxon>
        <taxon>Martelella</taxon>
    </lineage>
</organism>
<dbReference type="InterPro" id="IPR052350">
    <property type="entry name" value="Metallo-dep_Lactonases"/>
</dbReference>
<dbReference type="EMBL" id="CP010803">
    <property type="protein sequence ID" value="AJY47890.1"/>
    <property type="molecule type" value="Genomic_DNA"/>
</dbReference>
<dbReference type="STRING" id="1486262.TM49_03335"/>
<dbReference type="PATRIC" id="fig|1486262.3.peg.680"/>
<reference evidence="3 4" key="1">
    <citation type="journal article" date="2015" name="Genome Announc.">
        <title>Complete genome sequence of Martelella endophytica YC6887, which has antifungal activity associated with a halophyte.</title>
        <authorList>
            <person name="Khan A."/>
            <person name="Khan H."/>
            <person name="Chung E.J."/>
            <person name="Hossain M.T."/>
            <person name="Chung Y.R."/>
        </authorList>
    </citation>
    <scope>NUCLEOTIDE SEQUENCE [LARGE SCALE GENOMIC DNA]</scope>
    <source>
        <strain evidence="3">YC6887</strain>
    </source>
</reference>
<sequence length="288" mass="31028">MDIIDSHVHLWSPATIVPPWVAEVPVLNRSFGLAEWREDAGAGDAFRLAGAVYVEIDAAPQDRAEENRAVFSMVADEASPVRAAVIAASLSEGDITAQLVPWLSEPGLAGIRQVLHMPSSPAGLCLEPAFIANLQALGRHRLAFDACMRPGELGDLARAAEAAPETVIVLDHAGNPGEGFLRDGLAGLDEWWAGIERLAACRNVFCKISGMTLPENASPEITQGAIDALLDRFGDDRVMFASNFPVNRLGTASRPWIDFLISATARRGTAWQARFFGENAARAYRLDD</sequence>
<gene>
    <name evidence="3" type="ORF">TM49_03335</name>
</gene>